<dbReference type="AlphaFoldDB" id="A0A501QCB2"/>
<dbReference type="SUPFAM" id="SSF54001">
    <property type="entry name" value="Cysteine proteinases"/>
    <property type="match status" value="1"/>
</dbReference>
<dbReference type="EMBL" id="VFJE01000053">
    <property type="protein sequence ID" value="TPD70012.1"/>
    <property type="molecule type" value="Genomic_DNA"/>
</dbReference>
<dbReference type="RefSeq" id="WP_140000618.1">
    <property type="nucleotide sequence ID" value="NZ_VFJE01000053.1"/>
</dbReference>
<reference evidence="1 2" key="1">
    <citation type="submission" date="2019-06" db="EMBL/GenBank/DDBJ databases">
        <title>Flavobacterium sp. MaA-Y11 from geoumgang.</title>
        <authorList>
            <person name="Jeong S."/>
        </authorList>
    </citation>
    <scope>NUCLEOTIDE SEQUENCE [LARGE SCALE GENOMIC DNA]</scope>
    <source>
        <strain evidence="1 2">MaA-Y11</strain>
    </source>
</reference>
<evidence type="ECO:0000313" key="2">
    <source>
        <dbReference type="Proteomes" id="UP000319175"/>
    </source>
</evidence>
<sequence>MKKGIIIFGLLGLLILGGFFAKQKLYGSTHRIKNAKAEVKQLADNNEIENGDLIFQTSLSSQSKAIQLATKSKYSHCGIIYKKGKDFYVFEAIQPVTRTPLDQWIARGKEGKFVIKRLKKARQVLTPLALKKMKQVGDSFIGKSYDLTFEWSDDKIYCSELIWKIYQRATGIEIGKLEKLRNFDMTNEVVKKTMKERYGDKIPMGETVISPAAIFDSELLTTIKSN</sequence>
<comment type="caution">
    <text evidence="1">The sequence shown here is derived from an EMBL/GenBank/DDBJ whole genome shotgun (WGS) entry which is preliminary data.</text>
</comment>
<dbReference type="InterPro" id="IPR038765">
    <property type="entry name" value="Papain-like_cys_pep_sf"/>
</dbReference>
<gene>
    <name evidence="1" type="ORF">FJA49_08915</name>
</gene>
<proteinExistence type="predicted"/>
<dbReference type="Gene3D" id="3.90.1720.10">
    <property type="entry name" value="endopeptidase domain like (from Nostoc punctiforme)"/>
    <property type="match status" value="1"/>
</dbReference>
<dbReference type="InterPro" id="IPR024453">
    <property type="entry name" value="Peptidase_C92"/>
</dbReference>
<protein>
    <submittedName>
        <fullName evidence="1">YiiX family permuted papain-like enzyme</fullName>
    </submittedName>
</protein>
<dbReference type="NCBIfam" id="NF007458">
    <property type="entry name" value="PRK10030.1"/>
    <property type="match status" value="1"/>
</dbReference>
<dbReference type="Proteomes" id="UP000319175">
    <property type="component" value="Unassembled WGS sequence"/>
</dbReference>
<dbReference type="OrthoDB" id="195541at2"/>
<name>A0A501QCB2_9FLAO</name>
<organism evidence="1 2">
    <name type="scientific">Flavobacterium microcysteis</name>
    <dbReference type="NCBI Taxonomy" id="2596891"/>
    <lineage>
        <taxon>Bacteria</taxon>
        <taxon>Pseudomonadati</taxon>
        <taxon>Bacteroidota</taxon>
        <taxon>Flavobacteriia</taxon>
        <taxon>Flavobacteriales</taxon>
        <taxon>Flavobacteriaceae</taxon>
        <taxon>Flavobacterium</taxon>
    </lineage>
</organism>
<evidence type="ECO:0000313" key="1">
    <source>
        <dbReference type="EMBL" id="TPD70012.1"/>
    </source>
</evidence>
<keyword evidence="2" id="KW-1185">Reference proteome</keyword>
<accession>A0A501QCB2</accession>
<dbReference type="Pfam" id="PF05708">
    <property type="entry name" value="Peptidase_C92"/>
    <property type="match status" value="1"/>
</dbReference>